<name>A0A0E0F1M1_9ORYZ</name>
<accession>A0A0E0F1M1</accession>
<dbReference type="eggNOG" id="KOG3142">
    <property type="taxonomic scope" value="Eukaryota"/>
</dbReference>
<evidence type="ECO:0000313" key="9">
    <source>
        <dbReference type="Proteomes" id="UP000008021"/>
    </source>
</evidence>
<evidence type="ECO:0008006" key="10">
    <source>
        <dbReference type="Google" id="ProtNLM"/>
    </source>
</evidence>
<evidence type="ECO:0000256" key="3">
    <source>
        <dbReference type="ARBA" id="ARBA00006483"/>
    </source>
</evidence>
<keyword evidence="4 7" id="KW-0812">Transmembrane</keyword>
<feature type="transmembrane region" description="Helical" evidence="7">
    <location>
        <begin position="114"/>
        <end position="130"/>
    </location>
</feature>
<comment type="subcellular location">
    <subcellularLocation>
        <location evidence="2">Membrane</location>
        <topology evidence="2">Multi-pass membrane protein</topology>
    </subcellularLocation>
</comment>
<dbReference type="Pfam" id="PF03208">
    <property type="entry name" value="PRA1"/>
    <property type="match status" value="2"/>
</dbReference>
<dbReference type="GO" id="GO:0016020">
    <property type="term" value="C:membrane"/>
    <property type="evidence" value="ECO:0007669"/>
    <property type="project" value="UniProtKB-SubCell"/>
</dbReference>
<dbReference type="PANTHER" id="PTHR19317:SF96">
    <property type="entry name" value="PRA1 FAMILY PROTEIN"/>
    <property type="match status" value="1"/>
</dbReference>
<feature type="transmembrane region" description="Helical" evidence="7">
    <location>
        <begin position="279"/>
        <end position="312"/>
    </location>
</feature>
<comment type="similarity">
    <text evidence="3">Belongs to the PRA1 family.</text>
</comment>
<keyword evidence="6 7" id="KW-0472">Membrane</keyword>
<dbReference type="GO" id="GO:0016192">
    <property type="term" value="P:vesicle-mediated transport"/>
    <property type="evidence" value="ECO:0007669"/>
    <property type="project" value="UniProtKB-ARBA"/>
</dbReference>
<dbReference type="EnsemblPlants" id="OMERI11G00910.1">
    <property type="protein sequence ID" value="OMERI11G00910.1"/>
    <property type="gene ID" value="OMERI11G00910"/>
</dbReference>
<protein>
    <recommendedName>
        <fullName evidence="10">PRA1 family protein</fullName>
    </recommendedName>
</protein>
<dbReference type="Proteomes" id="UP000008021">
    <property type="component" value="Chromosome 11"/>
</dbReference>
<evidence type="ECO:0000256" key="5">
    <source>
        <dbReference type="ARBA" id="ARBA00022989"/>
    </source>
</evidence>
<proteinExistence type="inferred from homology"/>
<reference evidence="8" key="1">
    <citation type="submission" date="2015-04" db="UniProtKB">
        <authorList>
            <consortium name="EnsemblPlants"/>
        </authorList>
    </citation>
    <scope>IDENTIFICATION</scope>
</reference>
<evidence type="ECO:0000256" key="4">
    <source>
        <dbReference type="ARBA" id="ARBA00022692"/>
    </source>
</evidence>
<evidence type="ECO:0000256" key="1">
    <source>
        <dbReference type="ARBA" id="ARBA00002501"/>
    </source>
</evidence>
<dbReference type="STRING" id="40149.A0A0E0F1M1"/>
<evidence type="ECO:0000256" key="6">
    <source>
        <dbReference type="ARBA" id="ARBA00023136"/>
    </source>
</evidence>
<evidence type="ECO:0000313" key="8">
    <source>
        <dbReference type="EnsemblPlants" id="OMERI11G00910.1"/>
    </source>
</evidence>
<dbReference type="GO" id="GO:0005783">
    <property type="term" value="C:endoplasmic reticulum"/>
    <property type="evidence" value="ECO:0007669"/>
    <property type="project" value="TreeGrafter"/>
</dbReference>
<dbReference type="InterPro" id="IPR004895">
    <property type="entry name" value="Prenylated_rab_accept_PRA1"/>
</dbReference>
<keyword evidence="5 7" id="KW-1133">Transmembrane helix</keyword>
<dbReference type="Gramene" id="OMERI11G00910.1">
    <property type="protein sequence ID" value="OMERI11G00910.1"/>
    <property type="gene ID" value="OMERI11G00910"/>
</dbReference>
<evidence type="ECO:0000256" key="2">
    <source>
        <dbReference type="ARBA" id="ARBA00004141"/>
    </source>
</evidence>
<dbReference type="PANTHER" id="PTHR19317">
    <property type="entry name" value="PRENYLATED RAB ACCEPTOR 1-RELATED"/>
    <property type="match status" value="1"/>
</dbReference>
<organism evidence="8">
    <name type="scientific">Oryza meridionalis</name>
    <dbReference type="NCBI Taxonomy" id="40149"/>
    <lineage>
        <taxon>Eukaryota</taxon>
        <taxon>Viridiplantae</taxon>
        <taxon>Streptophyta</taxon>
        <taxon>Embryophyta</taxon>
        <taxon>Tracheophyta</taxon>
        <taxon>Spermatophyta</taxon>
        <taxon>Magnoliopsida</taxon>
        <taxon>Liliopsida</taxon>
        <taxon>Poales</taxon>
        <taxon>Poaceae</taxon>
        <taxon>BOP clade</taxon>
        <taxon>Oryzoideae</taxon>
        <taxon>Oryzeae</taxon>
        <taxon>Oryzinae</taxon>
        <taxon>Oryza</taxon>
    </lineage>
</organism>
<feature type="transmembrane region" description="Helical" evidence="7">
    <location>
        <begin position="151"/>
        <end position="181"/>
    </location>
</feature>
<dbReference type="GO" id="GO:0005794">
    <property type="term" value="C:Golgi apparatus"/>
    <property type="evidence" value="ECO:0007669"/>
    <property type="project" value="TreeGrafter"/>
</dbReference>
<keyword evidence="9" id="KW-1185">Reference proteome</keyword>
<reference evidence="8" key="2">
    <citation type="submission" date="2018-05" db="EMBL/GenBank/DDBJ databases">
        <title>OmerRS3 (Oryza meridionalis Reference Sequence Version 3).</title>
        <authorList>
            <person name="Zhang J."/>
            <person name="Kudrna D."/>
            <person name="Lee S."/>
            <person name="Talag J."/>
            <person name="Welchert J."/>
            <person name="Wing R.A."/>
        </authorList>
    </citation>
    <scope>NUCLEOTIDE SEQUENCE [LARGE SCALE GENOMIC DNA]</scope>
    <source>
        <strain evidence="8">cv. OR44</strain>
    </source>
</reference>
<feature type="transmembrane region" description="Helical" evidence="7">
    <location>
        <begin position="242"/>
        <end position="259"/>
    </location>
</feature>
<dbReference type="HOGENOM" id="CLU_793165_0_0_1"/>
<evidence type="ECO:0000256" key="7">
    <source>
        <dbReference type="SAM" id="Phobius"/>
    </source>
</evidence>
<dbReference type="AlphaFoldDB" id="A0A0E0F1M1"/>
<sequence>MAAASPPLLPTTVLPAAASTTATVSPAPTSVSSADANPAATRAFLARLLDSVKRALSGARPWPELIDRSALSRPESLSDATARLRKNLAYFRVNYAAIVALSLAASLLAHPFSLAALLALLAAWCFLYLLRPSDAPPLAAFGRTFSDRETLGGLIVASAFVVFLTSVGSLIFSALALGAAIRALSGARPWPELIDRSALSHSESLSDSGARLRKNLAYFRVNYAAIVALSLAASLLAHPLSLAALLALLAAWCFLYLLRPSDAPPLAAFGRTFSDRETLGGLIVASAFVIFLTSVGSLIFSALALGAAIVCAHGAFRIPEDLFLDEPDQANGAASVNLLSFITSATGGRV</sequence>
<comment type="function">
    <text evidence="1">May be involved in both secretory and endocytic intracellular trafficking in the endosomal/prevacuolar compartments.</text>
</comment>